<dbReference type="AlphaFoldDB" id="A0A518BPQ7"/>
<evidence type="ECO:0000259" key="7">
    <source>
        <dbReference type="Pfam" id="PF02803"/>
    </source>
</evidence>
<evidence type="ECO:0000256" key="4">
    <source>
        <dbReference type="PIRSR" id="PIRSR000429-1"/>
    </source>
</evidence>
<feature type="active site" description="Acyl-thioester intermediate" evidence="4">
    <location>
        <position position="94"/>
    </location>
</feature>
<accession>A0A518BPQ7</accession>
<feature type="domain" description="Thiolase N-terminal" evidence="6">
    <location>
        <begin position="10"/>
        <end position="289"/>
    </location>
</feature>
<dbReference type="CDD" id="cd00751">
    <property type="entry name" value="thiolase"/>
    <property type="match status" value="1"/>
</dbReference>
<proteinExistence type="inferred from homology"/>
<dbReference type="RefSeq" id="WP_419191753.1">
    <property type="nucleotide sequence ID" value="NZ_CP036287.1"/>
</dbReference>
<feature type="active site" description="Proton acceptor" evidence="4">
    <location>
        <position position="392"/>
    </location>
</feature>
<dbReference type="PANTHER" id="PTHR18919">
    <property type="entry name" value="ACETYL-COA C-ACYLTRANSFERASE"/>
    <property type="match status" value="1"/>
</dbReference>
<feature type="active site" description="Proton acceptor" evidence="4">
    <location>
        <position position="422"/>
    </location>
</feature>
<feature type="domain" description="Thiolase C-terminal" evidence="7">
    <location>
        <begin position="297"/>
        <end position="435"/>
    </location>
</feature>
<keyword evidence="9" id="KW-1185">Reference proteome</keyword>
<evidence type="ECO:0000256" key="1">
    <source>
        <dbReference type="ARBA" id="ARBA00010982"/>
    </source>
</evidence>
<dbReference type="EMBL" id="CP036287">
    <property type="protein sequence ID" value="QDU68964.1"/>
    <property type="molecule type" value="Genomic_DNA"/>
</dbReference>
<evidence type="ECO:0000256" key="2">
    <source>
        <dbReference type="ARBA" id="ARBA00022679"/>
    </source>
</evidence>
<gene>
    <name evidence="8" type="ORF">Pla133_40790</name>
</gene>
<sequence length="438" mass="45635">MVACSPSRRIVIAAGLRLPQARAGGAFAKEDAGHLGARAARELLARTAIPGDQLDEVIVGCVGPPHDQANVARVIALRAGVPRGVPAYTVGRNCASGMQAVTSAVTRIEAGIGDLYLCVGVEVMSGYPLIFNQAATDFFARLAGARTSMAKLAAMASFRPKMLSPRIALMEGLTDPTNGLIMGKTAENLARDFGIGREEADRYAVRSHKRAAAARDSGRMAREIVPHLGLGSRPGKLALTADDGTRDDQSLEALGRLRPYFEKPDGVVTVGNACGITDGATALVITTEERAQELGLEPLAVIRGFAWSGCDPSRMGLGPVHATSQLLERTGVSVGDLGAVEINEAFAVQVLACEKAFASREFAAKHLGRSEALGELDPRLLNPNGGAIAIGHPVGATGARLLLTSAHELHVRHCELTLATLCIGGGQGGAVLLERPSA</sequence>
<dbReference type="GO" id="GO:0003985">
    <property type="term" value="F:acetyl-CoA C-acetyltransferase activity"/>
    <property type="evidence" value="ECO:0007669"/>
    <property type="project" value="UniProtKB-EC"/>
</dbReference>
<protein>
    <submittedName>
        <fullName evidence="8">Putative acetyl-CoA acyltransferase</fullName>
        <ecNumber evidence="8">2.3.1.9</ecNumber>
    </submittedName>
</protein>
<evidence type="ECO:0000313" key="9">
    <source>
        <dbReference type="Proteomes" id="UP000316921"/>
    </source>
</evidence>
<name>A0A518BPQ7_9BACT</name>
<evidence type="ECO:0000256" key="3">
    <source>
        <dbReference type="ARBA" id="ARBA00023315"/>
    </source>
</evidence>
<dbReference type="Gene3D" id="3.40.47.10">
    <property type="match status" value="1"/>
</dbReference>
<dbReference type="InterPro" id="IPR020616">
    <property type="entry name" value="Thiolase_N"/>
</dbReference>
<keyword evidence="2 5" id="KW-0808">Transferase</keyword>
<dbReference type="KEGG" id="pbap:Pla133_40790"/>
<dbReference type="NCBIfam" id="TIGR01930">
    <property type="entry name" value="AcCoA-C-Actrans"/>
    <property type="match status" value="1"/>
</dbReference>
<dbReference type="PROSITE" id="PS00737">
    <property type="entry name" value="THIOLASE_2"/>
    <property type="match status" value="1"/>
</dbReference>
<dbReference type="InterPro" id="IPR002155">
    <property type="entry name" value="Thiolase"/>
</dbReference>
<organism evidence="8 9">
    <name type="scientific">Engelhardtia mirabilis</name>
    <dbReference type="NCBI Taxonomy" id="2528011"/>
    <lineage>
        <taxon>Bacteria</taxon>
        <taxon>Pseudomonadati</taxon>
        <taxon>Planctomycetota</taxon>
        <taxon>Planctomycetia</taxon>
        <taxon>Planctomycetia incertae sedis</taxon>
        <taxon>Engelhardtia</taxon>
    </lineage>
</organism>
<dbReference type="SUPFAM" id="SSF53901">
    <property type="entry name" value="Thiolase-like"/>
    <property type="match status" value="2"/>
</dbReference>
<dbReference type="Pfam" id="PF02803">
    <property type="entry name" value="Thiolase_C"/>
    <property type="match status" value="1"/>
</dbReference>
<dbReference type="PIRSF" id="PIRSF000429">
    <property type="entry name" value="Ac-CoA_Ac_transf"/>
    <property type="match status" value="1"/>
</dbReference>
<comment type="similarity">
    <text evidence="1 5">Belongs to the thiolase-like superfamily. Thiolase family.</text>
</comment>
<evidence type="ECO:0000256" key="5">
    <source>
        <dbReference type="RuleBase" id="RU003557"/>
    </source>
</evidence>
<dbReference type="InterPro" id="IPR016039">
    <property type="entry name" value="Thiolase-like"/>
</dbReference>
<evidence type="ECO:0000313" key="8">
    <source>
        <dbReference type="EMBL" id="QDU68964.1"/>
    </source>
</evidence>
<dbReference type="PANTHER" id="PTHR18919:SF151">
    <property type="entry name" value="BLR2427 PROTEIN"/>
    <property type="match status" value="1"/>
</dbReference>
<keyword evidence="3 5" id="KW-0012">Acyltransferase</keyword>
<dbReference type="Proteomes" id="UP000316921">
    <property type="component" value="Chromosome"/>
</dbReference>
<reference evidence="8 9" key="1">
    <citation type="submission" date="2019-02" db="EMBL/GenBank/DDBJ databases">
        <title>Deep-cultivation of Planctomycetes and their phenomic and genomic characterization uncovers novel biology.</title>
        <authorList>
            <person name="Wiegand S."/>
            <person name="Jogler M."/>
            <person name="Boedeker C."/>
            <person name="Pinto D."/>
            <person name="Vollmers J."/>
            <person name="Rivas-Marin E."/>
            <person name="Kohn T."/>
            <person name="Peeters S.H."/>
            <person name="Heuer A."/>
            <person name="Rast P."/>
            <person name="Oberbeckmann S."/>
            <person name="Bunk B."/>
            <person name="Jeske O."/>
            <person name="Meyerdierks A."/>
            <person name="Storesund J.E."/>
            <person name="Kallscheuer N."/>
            <person name="Luecker S."/>
            <person name="Lage O.M."/>
            <person name="Pohl T."/>
            <person name="Merkel B.J."/>
            <person name="Hornburger P."/>
            <person name="Mueller R.-W."/>
            <person name="Bruemmer F."/>
            <person name="Labrenz M."/>
            <person name="Spormann A.M."/>
            <person name="Op den Camp H."/>
            <person name="Overmann J."/>
            <person name="Amann R."/>
            <person name="Jetten M.S.M."/>
            <person name="Mascher T."/>
            <person name="Medema M.H."/>
            <person name="Devos D.P."/>
            <person name="Kaster A.-K."/>
            <person name="Ovreas L."/>
            <person name="Rohde M."/>
            <person name="Galperin M.Y."/>
            <person name="Jogler C."/>
        </authorList>
    </citation>
    <scope>NUCLEOTIDE SEQUENCE [LARGE SCALE GENOMIC DNA]</scope>
    <source>
        <strain evidence="8 9">Pla133</strain>
    </source>
</reference>
<dbReference type="EC" id="2.3.1.9" evidence="8"/>
<dbReference type="InterPro" id="IPR020613">
    <property type="entry name" value="Thiolase_CS"/>
</dbReference>
<dbReference type="Pfam" id="PF00108">
    <property type="entry name" value="Thiolase_N"/>
    <property type="match status" value="1"/>
</dbReference>
<evidence type="ECO:0000259" key="6">
    <source>
        <dbReference type="Pfam" id="PF00108"/>
    </source>
</evidence>
<dbReference type="InterPro" id="IPR020617">
    <property type="entry name" value="Thiolase_C"/>
</dbReference>